<feature type="domain" description="NADP-dependent oxidoreductase" evidence="1">
    <location>
        <begin position="16"/>
        <end position="72"/>
    </location>
</feature>
<protein>
    <recommendedName>
        <fullName evidence="1">NADP-dependent oxidoreductase domain-containing protein</fullName>
    </recommendedName>
</protein>
<evidence type="ECO:0000313" key="3">
    <source>
        <dbReference type="Proteomes" id="UP000054099"/>
    </source>
</evidence>
<dbReference type="AlphaFoldDB" id="A0A0V8J8X2"/>
<accession>A0A0V8J8X2</accession>
<gene>
    <name evidence="2" type="ORF">AS030_12180</name>
</gene>
<sequence length="85" mass="9278">MEKRAFGKTDMEVSVLGFGGAEIGFSGATAETVDRLLGSALDAGLNFIDTAECYGNSEELIGKTMSHEKERLLLDYQVRTCLWIV</sequence>
<proteinExistence type="predicted"/>
<comment type="caution">
    <text evidence="2">The sequence shown here is derived from an EMBL/GenBank/DDBJ whole genome shotgun (WGS) entry which is preliminary data.</text>
</comment>
<evidence type="ECO:0000313" key="2">
    <source>
        <dbReference type="EMBL" id="KSU83324.1"/>
    </source>
</evidence>
<dbReference type="Proteomes" id="UP000054099">
    <property type="component" value="Unassembled WGS sequence"/>
</dbReference>
<dbReference type="InterPro" id="IPR053135">
    <property type="entry name" value="AKR2_Oxidoreductase"/>
</dbReference>
<dbReference type="SUPFAM" id="SSF51430">
    <property type="entry name" value="NAD(P)-linked oxidoreductase"/>
    <property type="match status" value="1"/>
</dbReference>
<reference evidence="2 3" key="1">
    <citation type="journal article" date="2014" name="Antonie Van Leeuwenhoek">
        <title>Fictibacillus enclensis sp. nov., isolated from marine sediment.</title>
        <authorList>
            <person name="Dastager S.G."/>
            <person name="Mawlankar R."/>
            <person name="Srinivasan K."/>
            <person name="Tang S.K."/>
            <person name="Lee J.C."/>
            <person name="Ramana V.V."/>
            <person name="Shouche Y.S."/>
        </authorList>
    </citation>
    <scope>NUCLEOTIDE SEQUENCE [LARGE SCALE GENOMIC DNA]</scope>
    <source>
        <strain evidence="2 3">NIO-1003</strain>
    </source>
</reference>
<dbReference type="InterPro" id="IPR023210">
    <property type="entry name" value="NADP_OxRdtase_dom"/>
</dbReference>
<evidence type="ECO:0000259" key="1">
    <source>
        <dbReference type="Pfam" id="PF00248"/>
    </source>
</evidence>
<dbReference type="Gene3D" id="3.20.20.100">
    <property type="entry name" value="NADP-dependent oxidoreductase domain"/>
    <property type="match status" value="1"/>
</dbReference>
<dbReference type="EMBL" id="LNQN01000002">
    <property type="protein sequence ID" value="KSU83324.1"/>
    <property type="molecule type" value="Genomic_DNA"/>
</dbReference>
<dbReference type="InterPro" id="IPR036812">
    <property type="entry name" value="NAD(P)_OxRdtase_dom_sf"/>
</dbReference>
<keyword evidence="3" id="KW-1185">Reference proteome</keyword>
<organism evidence="2 3">
    <name type="scientific">Fictibacillus enclensis</name>
    <dbReference type="NCBI Taxonomy" id="1017270"/>
    <lineage>
        <taxon>Bacteria</taxon>
        <taxon>Bacillati</taxon>
        <taxon>Bacillota</taxon>
        <taxon>Bacilli</taxon>
        <taxon>Bacillales</taxon>
        <taxon>Fictibacillaceae</taxon>
        <taxon>Fictibacillus</taxon>
    </lineage>
</organism>
<dbReference type="PANTHER" id="PTHR43312:SF1">
    <property type="entry name" value="NADP-DEPENDENT OXIDOREDUCTASE DOMAIN-CONTAINING PROTEIN"/>
    <property type="match status" value="1"/>
</dbReference>
<dbReference type="PANTHER" id="PTHR43312">
    <property type="entry name" value="D-THREO-ALDOSE 1-DEHYDROGENASE"/>
    <property type="match status" value="1"/>
</dbReference>
<dbReference type="Pfam" id="PF00248">
    <property type="entry name" value="Aldo_ket_red"/>
    <property type="match status" value="1"/>
</dbReference>
<name>A0A0V8J8X2_9BACL</name>